<protein>
    <recommendedName>
        <fullName evidence="3">histidine kinase</fullName>
        <ecNumber evidence="3">2.7.13.3</ecNumber>
    </recommendedName>
</protein>
<keyword evidence="7 14" id="KW-0812">Transmembrane</keyword>
<evidence type="ECO:0000256" key="3">
    <source>
        <dbReference type="ARBA" id="ARBA00012438"/>
    </source>
</evidence>
<dbReference type="EMBL" id="CP095073">
    <property type="protein sequence ID" value="UOQ43866.1"/>
    <property type="molecule type" value="Genomic_DNA"/>
</dbReference>
<dbReference type="PANTHER" id="PTHR45528">
    <property type="entry name" value="SENSOR HISTIDINE KINASE CPXA"/>
    <property type="match status" value="1"/>
</dbReference>
<feature type="transmembrane region" description="Helical" evidence="14">
    <location>
        <begin position="172"/>
        <end position="193"/>
    </location>
</feature>
<dbReference type="SMART" id="SM00388">
    <property type="entry name" value="HisKA"/>
    <property type="match status" value="1"/>
</dbReference>
<dbReference type="CDD" id="cd00082">
    <property type="entry name" value="HisKA"/>
    <property type="match status" value="1"/>
</dbReference>
<dbReference type="PROSITE" id="PS50885">
    <property type="entry name" value="HAMP"/>
    <property type="match status" value="1"/>
</dbReference>
<evidence type="ECO:0000256" key="14">
    <source>
        <dbReference type="SAM" id="Phobius"/>
    </source>
</evidence>
<dbReference type="SMART" id="SM00304">
    <property type="entry name" value="HAMP"/>
    <property type="match status" value="1"/>
</dbReference>
<keyword evidence="8" id="KW-0547">Nucleotide-binding</keyword>
<keyword evidence="12" id="KW-0902">Two-component regulatory system</keyword>
<dbReference type="CDD" id="cd06225">
    <property type="entry name" value="HAMP"/>
    <property type="match status" value="1"/>
</dbReference>
<dbReference type="InterPro" id="IPR005467">
    <property type="entry name" value="His_kinase_dom"/>
</dbReference>
<dbReference type="InterPro" id="IPR003594">
    <property type="entry name" value="HATPase_dom"/>
</dbReference>
<dbReference type="SUPFAM" id="SSF47384">
    <property type="entry name" value="Homodimeric domain of signal transducing histidine kinase"/>
    <property type="match status" value="1"/>
</dbReference>
<dbReference type="Proteomes" id="UP000831787">
    <property type="component" value="Chromosome"/>
</dbReference>
<dbReference type="Pfam" id="PF00512">
    <property type="entry name" value="HisKA"/>
    <property type="match status" value="1"/>
</dbReference>
<evidence type="ECO:0000256" key="5">
    <source>
        <dbReference type="ARBA" id="ARBA00022553"/>
    </source>
</evidence>
<dbReference type="RefSeq" id="WP_244709373.1">
    <property type="nucleotide sequence ID" value="NZ_CP095073.1"/>
</dbReference>
<gene>
    <name evidence="17" type="ORF">MUN89_18620</name>
</gene>
<dbReference type="Pfam" id="PF00672">
    <property type="entry name" value="HAMP"/>
    <property type="match status" value="1"/>
</dbReference>
<accession>A0ABY4EHC9</accession>
<evidence type="ECO:0000256" key="8">
    <source>
        <dbReference type="ARBA" id="ARBA00022741"/>
    </source>
</evidence>
<organism evidence="17 18">
    <name type="scientific">Halobacillus salinarum</name>
    <dbReference type="NCBI Taxonomy" id="2932257"/>
    <lineage>
        <taxon>Bacteria</taxon>
        <taxon>Bacillati</taxon>
        <taxon>Bacillota</taxon>
        <taxon>Bacilli</taxon>
        <taxon>Bacillales</taxon>
        <taxon>Bacillaceae</taxon>
        <taxon>Halobacillus</taxon>
    </lineage>
</organism>
<dbReference type="InterPro" id="IPR036890">
    <property type="entry name" value="HATPase_C_sf"/>
</dbReference>
<evidence type="ECO:0000256" key="13">
    <source>
        <dbReference type="ARBA" id="ARBA00023136"/>
    </source>
</evidence>
<evidence type="ECO:0000259" key="15">
    <source>
        <dbReference type="PROSITE" id="PS50109"/>
    </source>
</evidence>
<proteinExistence type="predicted"/>
<dbReference type="GO" id="GO:0016301">
    <property type="term" value="F:kinase activity"/>
    <property type="evidence" value="ECO:0007669"/>
    <property type="project" value="UniProtKB-KW"/>
</dbReference>
<evidence type="ECO:0000256" key="11">
    <source>
        <dbReference type="ARBA" id="ARBA00022989"/>
    </source>
</evidence>
<dbReference type="InterPro" id="IPR036097">
    <property type="entry name" value="HisK_dim/P_sf"/>
</dbReference>
<comment type="catalytic activity">
    <reaction evidence="1">
        <text>ATP + protein L-histidine = ADP + protein N-phospho-L-histidine.</text>
        <dbReference type="EC" id="2.7.13.3"/>
    </reaction>
</comment>
<dbReference type="Pfam" id="PF02518">
    <property type="entry name" value="HATPase_c"/>
    <property type="match status" value="1"/>
</dbReference>
<dbReference type="Gene3D" id="6.10.340.10">
    <property type="match status" value="1"/>
</dbReference>
<evidence type="ECO:0000256" key="4">
    <source>
        <dbReference type="ARBA" id="ARBA00022475"/>
    </source>
</evidence>
<dbReference type="Gene3D" id="3.30.565.10">
    <property type="entry name" value="Histidine kinase-like ATPase, C-terminal domain"/>
    <property type="match status" value="1"/>
</dbReference>
<keyword evidence="13 14" id="KW-0472">Membrane</keyword>
<comment type="subcellular location">
    <subcellularLocation>
        <location evidence="2">Cell membrane</location>
        <topology evidence="2">Multi-pass membrane protein</topology>
    </subcellularLocation>
</comment>
<evidence type="ECO:0000256" key="7">
    <source>
        <dbReference type="ARBA" id="ARBA00022692"/>
    </source>
</evidence>
<evidence type="ECO:0000256" key="6">
    <source>
        <dbReference type="ARBA" id="ARBA00022679"/>
    </source>
</evidence>
<dbReference type="EC" id="2.7.13.3" evidence="3"/>
<dbReference type="InterPro" id="IPR003660">
    <property type="entry name" value="HAMP_dom"/>
</dbReference>
<evidence type="ECO:0000256" key="12">
    <source>
        <dbReference type="ARBA" id="ARBA00023012"/>
    </source>
</evidence>
<keyword evidence="6" id="KW-0808">Transferase</keyword>
<keyword evidence="9 17" id="KW-0418">Kinase</keyword>
<keyword evidence="11 14" id="KW-1133">Transmembrane helix</keyword>
<dbReference type="SUPFAM" id="SSF55874">
    <property type="entry name" value="ATPase domain of HSP90 chaperone/DNA topoisomerase II/histidine kinase"/>
    <property type="match status" value="1"/>
</dbReference>
<feature type="transmembrane region" description="Helical" evidence="14">
    <location>
        <begin position="20"/>
        <end position="38"/>
    </location>
</feature>
<dbReference type="SMART" id="SM00387">
    <property type="entry name" value="HATPase_c"/>
    <property type="match status" value="1"/>
</dbReference>
<feature type="domain" description="Histidine kinase" evidence="15">
    <location>
        <begin position="255"/>
        <end position="470"/>
    </location>
</feature>
<dbReference type="PANTHER" id="PTHR45528:SF1">
    <property type="entry name" value="SENSOR HISTIDINE KINASE CPXA"/>
    <property type="match status" value="1"/>
</dbReference>
<evidence type="ECO:0000256" key="1">
    <source>
        <dbReference type="ARBA" id="ARBA00000085"/>
    </source>
</evidence>
<sequence>MSKQKNKPKTILQYWTNRYLITLLIGLGIIAAASLFWIRHITVENRLKLTHVVAEEIADRIVNTKGRILAGPLFSEILSKRIDSLELKELPVAVVVDQEGKIIVSNKKRNEFTRLNQEIPSSIYKNSQSVVILNDGDKAYVVAEPIKNDNDTIGYVILAQRKSSLASINQEYRLLAVMLISLGLLGWLVIYYLTKRLSKPINETVLAAKEVSEGNYEIDLSAPKEKELIDLTNAFKDMAQKLKTLEQMRNELLAGVTHDLKTPVTSISGLIQAVKDEIVDQDEAKEYLSLSLKEIERLQSMIADLLSFNTFVSGSLPISPSTHELQKVLKEIKKQWQSTEKWPPLELTMPSPPIEAVIDENRIKQVLINLLINAKQAMGKDGKLEIKLALSKNHWITVDVKDSGTGIPPEEESLIFERFYRGSQKKLSTRGLGLGLPFSRLLAKAHGGDLVLKKTSASGSTFTLYLPKKS</sequence>
<keyword evidence="10" id="KW-0067">ATP-binding</keyword>
<dbReference type="Gene3D" id="1.10.287.130">
    <property type="match status" value="1"/>
</dbReference>
<evidence type="ECO:0000313" key="18">
    <source>
        <dbReference type="Proteomes" id="UP000831787"/>
    </source>
</evidence>
<name>A0ABY4EHC9_9BACI</name>
<dbReference type="InterPro" id="IPR003661">
    <property type="entry name" value="HisK_dim/P_dom"/>
</dbReference>
<evidence type="ECO:0000256" key="9">
    <source>
        <dbReference type="ARBA" id="ARBA00022777"/>
    </source>
</evidence>
<reference evidence="17 18" key="1">
    <citation type="submission" date="2022-04" db="EMBL/GenBank/DDBJ databases">
        <title>Halobacillus sp. isolated from saltern.</title>
        <authorList>
            <person name="Won M."/>
            <person name="Lee C.-M."/>
            <person name="Woen H.-Y."/>
            <person name="Kwon S.-W."/>
        </authorList>
    </citation>
    <scope>NUCLEOTIDE SEQUENCE [LARGE SCALE GENOMIC DNA]</scope>
    <source>
        <strain evidence="17 18">SSBR10-3</strain>
    </source>
</reference>
<keyword evidence="5" id="KW-0597">Phosphoprotein</keyword>
<dbReference type="PROSITE" id="PS50109">
    <property type="entry name" value="HIS_KIN"/>
    <property type="match status" value="1"/>
</dbReference>
<keyword evidence="4" id="KW-1003">Cell membrane</keyword>
<evidence type="ECO:0000256" key="10">
    <source>
        <dbReference type="ARBA" id="ARBA00022840"/>
    </source>
</evidence>
<keyword evidence="18" id="KW-1185">Reference proteome</keyword>
<evidence type="ECO:0000256" key="2">
    <source>
        <dbReference type="ARBA" id="ARBA00004651"/>
    </source>
</evidence>
<dbReference type="InterPro" id="IPR050398">
    <property type="entry name" value="HssS/ArlS-like"/>
</dbReference>
<dbReference type="SUPFAM" id="SSF158472">
    <property type="entry name" value="HAMP domain-like"/>
    <property type="match status" value="1"/>
</dbReference>
<dbReference type="InterPro" id="IPR004358">
    <property type="entry name" value="Sig_transdc_His_kin-like_C"/>
</dbReference>
<evidence type="ECO:0000313" key="17">
    <source>
        <dbReference type="EMBL" id="UOQ43866.1"/>
    </source>
</evidence>
<dbReference type="PRINTS" id="PR00344">
    <property type="entry name" value="BCTRLSENSOR"/>
</dbReference>
<feature type="domain" description="HAMP" evidence="16">
    <location>
        <begin position="195"/>
        <end position="247"/>
    </location>
</feature>
<evidence type="ECO:0000259" key="16">
    <source>
        <dbReference type="PROSITE" id="PS50885"/>
    </source>
</evidence>
<dbReference type="CDD" id="cd00075">
    <property type="entry name" value="HATPase"/>
    <property type="match status" value="1"/>
</dbReference>